<dbReference type="InterPro" id="IPR017972">
    <property type="entry name" value="Cyt_P450_CS"/>
</dbReference>
<dbReference type="GO" id="GO:0016705">
    <property type="term" value="F:oxidoreductase activity, acting on paired donors, with incorporation or reduction of molecular oxygen"/>
    <property type="evidence" value="ECO:0007669"/>
    <property type="project" value="InterPro"/>
</dbReference>
<keyword evidence="5 9" id="KW-0479">Metal-binding</keyword>
<evidence type="ECO:0000256" key="6">
    <source>
        <dbReference type="ARBA" id="ARBA00023002"/>
    </source>
</evidence>
<evidence type="ECO:0000256" key="7">
    <source>
        <dbReference type="ARBA" id="ARBA00023004"/>
    </source>
</evidence>
<dbReference type="InterPro" id="IPR002401">
    <property type="entry name" value="Cyt_P450_E_grp-I"/>
</dbReference>
<evidence type="ECO:0000256" key="11">
    <source>
        <dbReference type="SAM" id="Phobius"/>
    </source>
</evidence>
<dbReference type="SUPFAM" id="SSF48264">
    <property type="entry name" value="Cytochrome P450"/>
    <property type="match status" value="1"/>
</dbReference>
<feature type="transmembrane region" description="Helical" evidence="11">
    <location>
        <begin position="6"/>
        <end position="23"/>
    </location>
</feature>
<organism evidence="12 13">
    <name type="scientific">Lentinula detonsa</name>
    <dbReference type="NCBI Taxonomy" id="2804962"/>
    <lineage>
        <taxon>Eukaryota</taxon>
        <taxon>Fungi</taxon>
        <taxon>Dikarya</taxon>
        <taxon>Basidiomycota</taxon>
        <taxon>Agaricomycotina</taxon>
        <taxon>Agaricomycetes</taxon>
        <taxon>Agaricomycetidae</taxon>
        <taxon>Agaricales</taxon>
        <taxon>Marasmiineae</taxon>
        <taxon>Omphalotaceae</taxon>
        <taxon>Lentinula</taxon>
    </lineage>
</organism>
<comment type="similarity">
    <text evidence="3 10">Belongs to the cytochrome P450 family.</text>
</comment>
<evidence type="ECO:0000256" key="8">
    <source>
        <dbReference type="ARBA" id="ARBA00023033"/>
    </source>
</evidence>
<feature type="transmembrane region" description="Helical" evidence="11">
    <location>
        <begin position="35"/>
        <end position="52"/>
    </location>
</feature>
<dbReference type="InterPro" id="IPR050364">
    <property type="entry name" value="Cytochrome_P450_fung"/>
</dbReference>
<sequence length="577" mass="64958">MFFHWSCTFVVAFFFIGRYLAIYPYPRRQSMTMEHLLEIMVLVLLLIAWWTMSQSKPRLPTQFAHLKPVPGPKGLPFIGNALAMPRVKEWKVFKEWSNIYGNIFKVSVFGRTIIVVNSFDIAIELTEKRGAIYSSRPRLIMAGKLMGFNATYPLMPYNDGLRAARRLAHHTLSPRPVKSMLHVPEEEAGRWLRRLLNNPKGWKQSVAEVNGAVTTKIVYGYQAGGEKDPMVKAFEVALHAFSLAIAPGAHLVDFFPSLQKVPSWLFHFGFRELADHGKDALMYSVDASWTFVQNQVAAGVARPSMALDTLNLIQREKNQKASADMDEVAKWTAAATAGAGAHTPVSALMFWVLAMVAHPHVQKKAQEELDRVVGRDRLPTLSDRQNLPYIEAIIKEVLRWHPVTPCGVPHTSTEDDEYEGMFIPKGTSIILNQWAMLHDPTYFSEPEKFLPERFLGESPADQVRAGNPYAVAFGFGRRICPGLHLGSVMLYCFISKALATFDIKRPINPETEKECDPPVDAAPGNVSFPVEFDCRFVARDQKAIELINRDTEELVNAEGMPSGFEIPPESHSMAHHW</sequence>
<dbReference type="InterPro" id="IPR036396">
    <property type="entry name" value="Cyt_P450_sf"/>
</dbReference>
<dbReference type="CDD" id="cd11065">
    <property type="entry name" value="CYP64-like"/>
    <property type="match status" value="1"/>
</dbReference>
<keyword evidence="11" id="KW-1133">Transmembrane helix</keyword>
<gene>
    <name evidence="12" type="ORF">DFH05DRAFT_1492643</name>
</gene>
<evidence type="ECO:0000256" key="9">
    <source>
        <dbReference type="PIRSR" id="PIRSR602401-1"/>
    </source>
</evidence>
<evidence type="ECO:0000256" key="3">
    <source>
        <dbReference type="ARBA" id="ARBA00010617"/>
    </source>
</evidence>
<dbReference type="AlphaFoldDB" id="A0A9W8TY51"/>
<dbReference type="PANTHER" id="PTHR46300:SF7">
    <property type="entry name" value="P450, PUTATIVE (EUROFUNG)-RELATED"/>
    <property type="match status" value="1"/>
</dbReference>
<dbReference type="Proteomes" id="UP001142393">
    <property type="component" value="Unassembled WGS sequence"/>
</dbReference>
<protein>
    <submittedName>
        <fullName evidence="12">Cytochrome P450</fullName>
    </submittedName>
</protein>
<keyword evidence="11" id="KW-0812">Transmembrane</keyword>
<comment type="cofactor">
    <cofactor evidence="1 9">
        <name>heme</name>
        <dbReference type="ChEBI" id="CHEBI:30413"/>
    </cofactor>
</comment>
<keyword evidence="7 9" id="KW-0408">Iron</keyword>
<evidence type="ECO:0000256" key="1">
    <source>
        <dbReference type="ARBA" id="ARBA00001971"/>
    </source>
</evidence>
<comment type="caution">
    <text evidence="12">The sequence shown here is derived from an EMBL/GenBank/DDBJ whole genome shotgun (WGS) entry which is preliminary data.</text>
</comment>
<dbReference type="GO" id="GO:0020037">
    <property type="term" value="F:heme binding"/>
    <property type="evidence" value="ECO:0007669"/>
    <property type="project" value="InterPro"/>
</dbReference>
<keyword evidence="6 10" id="KW-0560">Oxidoreductase</keyword>
<dbReference type="PRINTS" id="PR00385">
    <property type="entry name" value="P450"/>
</dbReference>
<dbReference type="GO" id="GO:0005506">
    <property type="term" value="F:iron ion binding"/>
    <property type="evidence" value="ECO:0007669"/>
    <property type="project" value="InterPro"/>
</dbReference>
<keyword evidence="8 10" id="KW-0503">Monooxygenase</keyword>
<evidence type="ECO:0000313" key="13">
    <source>
        <dbReference type="Proteomes" id="UP001142393"/>
    </source>
</evidence>
<keyword evidence="11" id="KW-0472">Membrane</keyword>
<dbReference type="Pfam" id="PF00067">
    <property type="entry name" value="p450"/>
    <property type="match status" value="1"/>
</dbReference>
<dbReference type="InterPro" id="IPR001128">
    <property type="entry name" value="Cyt_P450"/>
</dbReference>
<dbReference type="GO" id="GO:0004497">
    <property type="term" value="F:monooxygenase activity"/>
    <property type="evidence" value="ECO:0007669"/>
    <property type="project" value="UniProtKB-KW"/>
</dbReference>
<dbReference type="EMBL" id="JANVFU010000006">
    <property type="protein sequence ID" value="KAJ3745170.1"/>
    <property type="molecule type" value="Genomic_DNA"/>
</dbReference>
<evidence type="ECO:0000256" key="2">
    <source>
        <dbReference type="ARBA" id="ARBA00005179"/>
    </source>
</evidence>
<name>A0A9W8TY51_9AGAR</name>
<dbReference type="Gene3D" id="1.10.630.10">
    <property type="entry name" value="Cytochrome P450"/>
    <property type="match status" value="1"/>
</dbReference>
<keyword evidence="13" id="KW-1185">Reference proteome</keyword>
<reference evidence="12 13" key="1">
    <citation type="journal article" date="2023" name="Proc. Natl. Acad. Sci. U.S.A.">
        <title>A global phylogenomic analysis of the shiitake genus Lentinula.</title>
        <authorList>
            <person name="Sierra-Patev S."/>
            <person name="Min B."/>
            <person name="Naranjo-Ortiz M."/>
            <person name="Looney B."/>
            <person name="Konkel Z."/>
            <person name="Slot J.C."/>
            <person name="Sakamoto Y."/>
            <person name="Steenwyk J.L."/>
            <person name="Rokas A."/>
            <person name="Carro J."/>
            <person name="Camarero S."/>
            <person name="Ferreira P."/>
            <person name="Molpeceres G."/>
            <person name="Ruiz-Duenas F.J."/>
            <person name="Serrano A."/>
            <person name="Henrissat B."/>
            <person name="Drula E."/>
            <person name="Hughes K.W."/>
            <person name="Mata J.L."/>
            <person name="Ishikawa N.K."/>
            <person name="Vargas-Isla R."/>
            <person name="Ushijima S."/>
            <person name="Smith C.A."/>
            <person name="Donoghue J."/>
            <person name="Ahrendt S."/>
            <person name="Andreopoulos W."/>
            <person name="He G."/>
            <person name="LaButti K."/>
            <person name="Lipzen A."/>
            <person name="Ng V."/>
            <person name="Riley R."/>
            <person name="Sandor L."/>
            <person name="Barry K."/>
            <person name="Martinez A.T."/>
            <person name="Xiao Y."/>
            <person name="Gibbons J.G."/>
            <person name="Terashima K."/>
            <person name="Grigoriev I.V."/>
            <person name="Hibbett D."/>
        </authorList>
    </citation>
    <scope>NUCLEOTIDE SEQUENCE [LARGE SCALE GENOMIC DNA]</scope>
    <source>
        <strain evidence="12 13">TFB7810</strain>
    </source>
</reference>
<keyword evidence="4 9" id="KW-0349">Heme</keyword>
<comment type="pathway">
    <text evidence="2">Secondary metabolite biosynthesis.</text>
</comment>
<evidence type="ECO:0000256" key="10">
    <source>
        <dbReference type="RuleBase" id="RU000461"/>
    </source>
</evidence>
<dbReference type="PROSITE" id="PS00086">
    <property type="entry name" value="CYTOCHROME_P450"/>
    <property type="match status" value="1"/>
</dbReference>
<dbReference type="PRINTS" id="PR00463">
    <property type="entry name" value="EP450I"/>
</dbReference>
<evidence type="ECO:0000256" key="5">
    <source>
        <dbReference type="ARBA" id="ARBA00022723"/>
    </source>
</evidence>
<proteinExistence type="inferred from homology"/>
<evidence type="ECO:0000256" key="4">
    <source>
        <dbReference type="ARBA" id="ARBA00022617"/>
    </source>
</evidence>
<dbReference type="PANTHER" id="PTHR46300">
    <property type="entry name" value="P450, PUTATIVE (EUROFUNG)-RELATED-RELATED"/>
    <property type="match status" value="1"/>
</dbReference>
<accession>A0A9W8TY51</accession>
<evidence type="ECO:0000313" key="12">
    <source>
        <dbReference type="EMBL" id="KAJ3745170.1"/>
    </source>
</evidence>
<feature type="binding site" description="axial binding residue" evidence="9">
    <location>
        <position position="480"/>
    </location>
    <ligand>
        <name>heme</name>
        <dbReference type="ChEBI" id="CHEBI:30413"/>
    </ligand>
    <ligandPart>
        <name>Fe</name>
        <dbReference type="ChEBI" id="CHEBI:18248"/>
    </ligandPart>
</feature>